<dbReference type="CDD" id="cd18626">
    <property type="entry name" value="CD_eEF3"/>
    <property type="match status" value="1"/>
</dbReference>
<dbReference type="PROSITE" id="PS50893">
    <property type="entry name" value="ABC_TRANSPORTER_2"/>
    <property type="match status" value="2"/>
</dbReference>
<reference evidence="15" key="1">
    <citation type="submission" date="2016-04" db="EMBL/GenBank/DDBJ databases">
        <authorList>
            <person name="Nguyen H.D."/>
            <person name="Samba Siva P."/>
            <person name="Cullis J."/>
            <person name="Levesque C.A."/>
            <person name="Hambleton S."/>
        </authorList>
    </citation>
    <scope>NUCLEOTIDE SEQUENCE</scope>
    <source>
        <strain evidence="15">DAOMC 236416</strain>
    </source>
</reference>
<dbReference type="FunFam" id="2.40.50.990:FF:000002">
    <property type="entry name" value="mRNA export factor elf1"/>
    <property type="match status" value="1"/>
</dbReference>
<organism evidence="15 16">
    <name type="scientific">Tilletia indica</name>
    <dbReference type="NCBI Taxonomy" id="43049"/>
    <lineage>
        <taxon>Eukaryota</taxon>
        <taxon>Fungi</taxon>
        <taxon>Dikarya</taxon>
        <taxon>Basidiomycota</taxon>
        <taxon>Ustilaginomycotina</taxon>
        <taxon>Exobasidiomycetes</taxon>
        <taxon>Tilletiales</taxon>
        <taxon>Tilletiaceae</taxon>
        <taxon>Tilletia</taxon>
    </lineage>
</organism>
<dbReference type="SMART" id="SM00298">
    <property type="entry name" value="CHROMO"/>
    <property type="match status" value="1"/>
</dbReference>
<keyword evidence="4" id="KW-0963">Cytoplasm</keyword>
<dbReference type="InterPro" id="IPR047038">
    <property type="entry name" value="eEF3_chromodomain-like_sf"/>
</dbReference>
<keyword evidence="10" id="KW-0694">RNA-binding</keyword>
<evidence type="ECO:0000256" key="9">
    <source>
        <dbReference type="ARBA" id="ARBA00022840"/>
    </source>
</evidence>
<dbReference type="InterPro" id="IPR021133">
    <property type="entry name" value="HEAT_type_2"/>
</dbReference>
<dbReference type="OrthoDB" id="2110130at2759"/>
<keyword evidence="8" id="KW-0378">Hydrolase</keyword>
<comment type="subcellular location">
    <subcellularLocation>
        <location evidence="1">Cytoplasm</location>
        <location evidence="1">Cytosol</location>
    </subcellularLocation>
</comment>
<keyword evidence="7" id="KW-0648">Protein biosynthesis</keyword>
<dbReference type="EMBL" id="LWDF02001030">
    <property type="protein sequence ID" value="KAE8240633.1"/>
    <property type="molecule type" value="Genomic_DNA"/>
</dbReference>
<dbReference type="SUPFAM" id="SSF52540">
    <property type="entry name" value="P-loop containing nucleoside triphosphate hydrolases"/>
    <property type="match status" value="2"/>
</dbReference>
<dbReference type="Gene3D" id="3.40.50.300">
    <property type="entry name" value="P-loop containing nucleotide triphosphate hydrolases"/>
    <property type="match status" value="2"/>
</dbReference>
<dbReference type="InterPro" id="IPR003439">
    <property type="entry name" value="ABC_transporter-like_ATP-bd"/>
</dbReference>
<comment type="similarity">
    <text evidence="3">Belongs to the ABC transporter superfamily. ABCF family. EF3 subfamily.</text>
</comment>
<evidence type="ECO:0000256" key="1">
    <source>
        <dbReference type="ARBA" id="ARBA00004514"/>
    </source>
</evidence>
<evidence type="ECO:0000256" key="13">
    <source>
        <dbReference type="ARBA" id="ARBA00050045"/>
    </source>
</evidence>
<comment type="catalytic activity">
    <reaction evidence="11">
        <text>ATP + H2O = ADP + phosphate + H(+)</text>
        <dbReference type="Rhea" id="RHEA:13065"/>
        <dbReference type="ChEBI" id="CHEBI:15377"/>
        <dbReference type="ChEBI" id="CHEBI:15378"/>
        <dbReference type="ChEBI" id="CHEBI:30616"/>
        <dbReference type="ChEBI" id="CHEBI:43474"/>
        <dbReference type="ChEBI" id="CHEBI:456216"/>
    </reaction>
</comment>
<dbReference type="PROSITE" id="PS50077">
    <property type="entry name" value="HEAT_REPEAT"/>
    <property type="match status" value="1"/>
</dbReference>
<evidence type="ECO:0000256" key="8">
    <source>
        <dbReference type="ARBA" id="ARBA00022801"/>
    </source>
</evidence>
<keyword evidence="9" id="KW-0067">ATP-binding</keyword>
<dbReference type="PANTHER" id="PTHR19211">
    <property type="entry name" value="ATP-BINDING TRANSPORT PROTEIN-RELATED"/>
    <property type="match status" value="1"/>
</dbReference>
<protein>
    <recommendedName>
        <fullName evidence="12">Elongation factor 3</fullName>
    </recommendedName>
    <alternativeName>
        <fullName evidence="13">Eukaryotic elongation factor 3</fullName>
    </alternativeName>
</protein>
<dbReference type="CDD" id="cd03221">
    <property type="entry name" value="ABCF_EF-3"/>
    <property type="match status" value="1"/>
</dbReference>
<evidence type="ECO:0000256" key="12">
    <source>
        <dbReference type="ARBA" id="ARBA00050030"/>
    </source>
</evidence>
<evidence type="ECO:0000256" key="3">
    <source>
        <dbReference type="ARBA" id="ARBA00011054"/>
    </source>
</evidence>
<dbReference type="PROSITE" id="PS00211">
    <property type="entry name" value="ABC_TRANSPORTER_1"/>
    <property type="match status" value="1"/>
</dbReference>
<dbReference type="SMART" id="SM00382">
    <property type="entry name" value="AAA"/>
    <property type="match status" value="2"/>
</dbReference>
<dbReference type="InterPro" id="IPR050611">
    <property type="entry name" value="ABCF"/>
</dbReference>
<dbReference type="FunFam" id="1.25.10.10:FF:000076">
    <property type="entry name" value="Elongation factor 3"/>
    <property type="match status" value="1"/>
</dbReference>
<dbReference type="GO" id="GO:0003746">
    <property type="term" value="F:translation elongation factor activity"/>
    <property type="evidence" value="ECO:0007669"/>
    <property type="project" value="UniProtKB-KW"/>
</dbReference>
<feature type="compositionally biased region" description="Basic residues" evidence="14">
    <location>
        <begin position="1073"/>
        <end position="1083"/>
    </location>
</feature>
<dbReference type="Pfam" id="PF00385">
    <property type="entry name" value="Chromo"/>
    <property type="match status" value="1"/>
</dbReference>
<keyword evidence="6" id="KW-0547">Nucleotide-binding</keyword>
<dbReference type="Proteomes" id="UP000077521">
    <property type="component" value="Unassembled WGS sequence"/>
</dbReference>
<gene>
    <name evidence="15" type="ORF">A4X13_0g7682</name>
</gene>
<proteinExistence type="inferred from homology"/>
<accession>A0A177TPN7</accession>
<dbReference type="InterPro" id="IPR023780">
    <property type="entry name" value="Chromo_domain"/>
</dbReference>
<dbReference type="GO" id="GO:0003723">
    <property type="term" value="F:RNA binding"/>
    <property type="evidence" value="ECO:0007669"/>
    <property type="project" value="UniProtKB-KW"/>
</dbReference>
<dbReference type="GO" id="GO:0005829">
    <property type="term" value="C:cytosol"/>
    <property type="evidence" value="ECO:0007669"/>
    <property type="project" value="UniProtKB-SubCell"/>
</dbReference>
<dbReference type="InterPro" id="IPR016024">
    <property type="entry name" value="ARM-type_fold"/>
</dbReference>
<evidence type="ECO:0000256" key="4">
    <source>
        <dbReference type="ARBA" id="ARBA00022490"/>
    </source>
</evidence>
<evidence type="ECO:0000256" key="2">
    <source>
        <dbReference type="ARBA" id="ARBA00004815"/>
    </source>
</evidence>
<dbReference type="InterPro" id="IPR003593">
    <property type="entry name" value="AAA+_ATPase"/>
</dbReference>
<dbReference type="InterPro" id="IPR011989">
    <property type="entry name" value="ARM-like"/>
</dbReference>
<dbReference type="InterPro" id="IPR000953">
    <property type="entry name" value="Chromo/chromo_shadow_dom"/>
</dbReference>
<dbReference type="GO" id="GO:0005524">
    <property type="term" value="F:ATP binding"/>
    <property type="evidence" value="ECO:0007669"/>
    <property type="project" value="UniProtKB-KW"/>
</dbReference>
<dbReference type="Pfam" id="PF00005">
    <property type="entry name" value="ABC_tran"/>
    <property type="match status" value="2"/>
</dbReference>
<comment type="pathway">
    <text evidence="2">Protein biosynthesis; polypeptide chain elongation.</text>
</comment>
<evidence type="ECO:0000313" key="16">
    <source>
        <dbReference type="Proteomes" id="UP000077521"/>
    </source>
</evidence>
<dbReference type="InterPro" id="IPR017871">
    <property type="entry name" value="ABC_transporter-like_CS"/>
</dbReference>
<keyword evidence="7" id="KW-0251">Elongation factor</keyword>
<dbReference type="AlphaFoldDB" id="A0A177TPN7"/>
<evidence type="ECO:0000256" key="5">
    <source>
        <dbReference type="ARBA" id="ARBA00022737"/>
    </source>
</evidence>
<dbReference type="InterPro" id="IPR027417">
    <property type="entry name" value="P-loop_NTPase"/>
</dbReference>
<name>A0A177TPN7_9BASI</name>
<dbReference type="Gene3D" id="2.40.50.990">
    <property type="match status" value="1"/>
</dbReference>
<dbReference type="Pfam" id="PF24987">
    <property type="entry name" value="HEAT_EF3_N"/>
    <property type="match status" value="1"/>
</dbReference>
<evidence type="ECO:0000256" key="7">
    <source>
        <dbReference type="ARBA" id="ARBA00022768"/>
    </source>
</evidence>
<dbReference type="GO" id="GO:0016887">
    <property type="term" value="F:ATP hydrolysis activity"/>
    <property type="evidence" value="ECO:0007669"/>
    <property type="project" value="InterPro"/>
</dbReference>
<sequence length="1137" mass="123401">MAQINGGSGSASELLTALYKAPSSQECSAAAEKLTNYVNATSLRTLQTEGIIDSLEKATRNKKSGFEREAAAIGLGAIFTKVAGKNAPYPLGAEPWLFHTLPALLELHADKGDVVKEAAQAAVTSLFALFPPEAVPEFLNILYTVLESSASKWQSKVAVLKLISRTAERASEQVGEQLVGLIPQLTNAMHDTKSEISKQAIKTATKVCQLTLENNDLRPFIPDLVGCMARPDSVPECIKKLSGTTFVADVTGPALAVMVPLLARALNERSQTVQRQTVIVIDNLCKLVRDPHQASQFLPTLTPGVERVEAGASFPEVRELALAALKTLQEATKAVDASAEKTDPAKVFEQAKNAALDAILSTIQPHLPAEHENAKSDDWALTGLDYLAKLIVRLADKRVLLASTWDEVYVLPYLRRVCASSEAAQKATNELRDMYVSLDGARFGVQEVEDDIEGECLCNIQFSLAYGGLLLLNHTTLRLHRGHRYGIVAKNGSGKSTLLKAMRDGKVEGYPTQDQVRTIMVEHSLQGEDGSQPIIDFISANEEMKGKTREQVAKALKEVGFDDERQTNPVGSLSGGWKMKLELARAMLIGADILLLDEPTNHLDVQSVAWLENYLISNSNITVLTVSHDTGFLDNVCTDIIHYDNKKIIYYRGNLAAFVKNKPEAKSFYSLAATSVKFSFPPPGSLLGVRSNTRTILKMSNVTFTYPGMSKPSLNNASCAISLSSRVGVVGPNGAGKSTLLKCLTGEVEPQEGKVEKHPALRVAKVAQHAFHHIESHLEKSAVDYIRWRFQDGHDRELTELASRKLTDEEELKLAKPIVSSTGEARIIEMIVGRQKLRRQMQYEIKWKGLLPKFNTWIARERLIELGYAKVVQKFDDFESSREGAGSRELSQKLIREHLESVGLQGDIAEHHEMGGYSGGQKVKTVLAAAMWNCPQVLVLDEPTNYLDREALGGLAVAVREWQGAVVIISHNSEFLTALCSELWHVDHGILQNRTKVDLATGNFAGDVEDGGNSTPGIASPAPNGGASTPALSGHASRLASAVGSAVGTPMGSAAGTPAGSGDERDDDMSKLKAGKLGKKKKLTRNDKKAQEERRRLRLNKWLQYGGEREPDTDDDEPGAKKEGAAPAGGDAAAAKA</sequence>
<dbReference type="FunFam" id="3.40.50.300:FF:000193">
    <property type="entry name" value="Probable Elongation factor 3"/>
    <property type="match status" value="1"/>
</dbReference>
<evidence type="ECO:0000256" key="11">
    <source>
        <dbReference type="ARBA" id="ARBA00049360"/>
    </source>
</evidence>
<dbReference type="PANTHER" id="PTHR19211:SF14">
    <property type="entry name" value="ATP-BINDING CASSETTE SUB-FAMILY F MEMBER 1"/>
    <property type="match status" value="1"/>
</dbReference>
<keyword evidence="16" id="KW-1185">Reference proteome</keyword>
<feature type="compositionally biased region" description="Basic and acidic residues" evidence="14">
    <location>
        <begin position="1084"/>
        <end position="1095"/>
    </location>
</feature>
<dbReference type="Pfam" id="PF24984">
    <property type="entry name" value="HEAT_EF3_GNC1"/>
    <property type="match status" value="1"/>
</dbReference>
<evidence type="ECO:0000256" key="6">
    <source>
        <dbReference type="ARBA" id="ARBA00022741"/>
    </source>
</evidence>
<reference evidence="15" key="2">
    <citation type="journal article" date="2019" name="IMA Fungus">
        <title>Genome sequencing and comparison of five Tilletia species to identify candidate genes for the detection of regulated species infecting wheat.</title>
        <authorList>
            <person name="Nguyen H.D.T."/>
            <person name="Sultana T."/>
            <person name="Kesanakurti P."/>
            <person name="Hambleton S."/>
        </authorList>
    </citation>
    <scope>NUCLEOTIDE SEQUENCE</scope>
    <source>
        <strain evidence="15">DAOMC 236416</strain>
    </source>
</reference>
<evidence type="ECO:0000256" key="14">
    <source>
        <dbReference type="SAM" id="MobiDB-lite"/>
    </source>
</evidence>
<evidence type="ECO:0000313" key="15">
    <source>
        <dbReference type="EMBL" id="KAE8240633.1"/>
    </source>
</evidence>
<keyword evidence="5" id="KW-0677">Repeat</keyword>
<evidence type="ECO:0000256" key="10">
    <source>
        <dbReference type="ARBA" id="ARBA00022884"/>
    </source>
</evidence>
<dbReference type="PROSITE" id="PS50013">
    <property type="entry name" value="CHROMO_2"/>
    <property type="match status" value="1"/>
</dbReference>
<dbReference type="SUPFAM" id="SSF48371">
    <property type="entry name" value="ARM repeat"/>
    <property type="match status" value="1"/>
</dbReference>
<feature type="region of interest" description="Disordered" evidence="14">
    <location>
        <begin position="1008"/>
        <end position="1137"/>
    </location>
</feature>
<feature type="compositionally biased region" description="Low complexity" evidence="14">
    <location>
        <begin position="1125"/>
        <end position="1137"/>
    </location>
</feature>
<comment type="caution">
    <text evidence="15">The sequence shown here is derived from an EMBL/GenBank/DDBJ whole genome shotgun (WGS) entry which is preliminary data.</text>
</comment>
<dbReference type="Gene3D" id="1.25.10.10">
    <property type="entry name" value="Leucine-rich Repeat Variant"/>
    <property type="match status" value="1"/>
</dbReference>
<dbReference type="InterPro" id="IPR015688">
    <property type="entry name" value="eEF3_ABC2_chromodomain-like"/>
</dbReference>